<dbReference type="PANTHER" id="PTHR33112:SF10">
    <property type="entry name" value="TOL"/>
    <property type="match status" value="1"/>
</dbReference>
<sequence length="987" mass="112659">MAEVSTLMTQAQKNGLISWIHENARKIFAITVQCRLEVTYLVLCMLHFQQCGFKDTRLPVGNPRPPDKMSQPPVPPEYFHEDIWSRSMMYDFYDKQWKYLAPVFTPNQYNYNLSPACILPFTSRSGQPKAGPFGTVHRVKIHNFWDQTPEQVPSRENIEQATKQLRGLADALHHLHEFDIEDSDRAELREKSNSDPSSVPAVRVNDSLTPTPDSSRRGRNRVNDEHNEVGDYANVADEGSIRHGDLKPENILRFSGQIQGLGVLKIADMSLAKRHSFATQMESSKMGTRFDAVRYEAPEAVTNAHGARSRLCDIWSMGCITLEFVIWILYGNDELINFNNQVDLLDVVRTKLLVVDLPPNRPPSTTGFHGLAPPGPDGEKKLQRATAAQLRDALHEILAKLKGWELLVDNRIPEKLATQQGFQALSHQSPVRARLCKRCLMLDFWLGGFGFNDKILDLQERSTICDFCKMLYEVCMEKGEDQADIVRFTRNQSTLILANSEGLPAFSIFRSPQLKPPFEVQIGLPELPVAGSDIFFEIIKLWLEDCVANHPLYQIVAQDRFPTRVIDIGTLDNPQLRLLETSEEGISCRDYIALTHPWGDPEKSPPYSTMRKDPSGAGREIENFKKSIPHEQLPQTFKDAVFCTRALKIRYLWIDSLCIIQGEDGDFNEEAKYMEDVFSGAYCVLAASRATNRHDGFLGPRLHRTYVTFQRGSEMPFYMCRSVDNFSQDVIEGSLNRRGWVLQERALARRTVYFTENQTYFECGNGVRCETMAKMHNHMADFLGDPNFPDKAMRTPSRALKISYFQELYRQYSRLAFTRYEDRPFAIAGLEKRLQKAFGIEGSFSVFYDGPDGGLFHRSLLWQRGEQPEDEAVLTPIDFPIDRNIKVPSYLTGTVRDFNTAGRKRDEVRLRFDVEKPATDGQRAQCVVFAKEREGRSDRDKRHYVLLVASTQNTTEHGEKVYKRIGAGFMSGKYIALDKPGIMVKIY</sequence>
<dbReference type="AlphaFoldDB" id="A0A6G1IFY8"/>
<keyword evidence="4" id="KW-1185">Reference proteome</keyword>
<dbReference type="Proteomes" id="UP000799291">
    <property type="component" value="Unassembled WGS sequence"/>
</dbReference>
<gene>
    <name evidence="3" type="ORF">K458DRAFT_481526</name>
</gene>
<dbReference type="Pfam" id="PF06985">
    <property type="entry name" value="HET"/>
    <property type="match status" value="1"/>
</dbReference>
<dbReference type="PANTHER" id="PTHR33112">
    <property type="entry name" value="DOMAIN PROTEIN, PUTATIVE-RELATED"/>
    <property type="match status" value="1"/>
</dbReference>
<evidence type="ECO:0000313" key="4">
    <source>
        <dbReference type="Proteomes" id="UP000799291"/>
    </source>
</evidence>
<dbReference type="Gene3D" id="1.10.510.10">
    <property type="entry name" value="Transferase(Phosphotransferase) domain 1"/>
    <property type="match status" value="1"/>
</dbReference>
<organism evidence="3 4">
    <name type="scientific">Lentithecium fluviatile CBS 122367</name>
    <dbReference type="NCBI Taxonomy" id="1168545"/>
    <lineage>
        <taxon>Eukaryota</taxon>
        <taxon>Fungi</taxon>
        <taxon>Dikarya</taxon>
        <taxon>Ascomycota</taxon>
        <taxon>Pezizomycotina</taxon>
        <taxon>Dothideomycetes</taxon>
        <taxon>Pleosporomycetidae</taxon>
        <taxon>Pleosporales</taxon>
        <taxon>Massarineae</taxon>
        <taxon>Lentitheciaceae</taxon>
        <taxon>Lentithecium</taxon>
    </lineage>
</organism>
<accession>A0A6G1IFY8</accession>
<dbReference type="InterPro" id="IPR011009">
    <property type="entry name" value="Kinase-like_dom_sf"/>
</dbReference>
<dbReference type="OrthoDB" id="4062651at2759"/>
<dbReference type="PROSITE" id="PS50011">
    <property type="entry name" value="PROTEIN_KINASE_DOM"/>
    <property type="match status" value="1"/>
</dbReference>
<evidence type="ECO:0000259" key="2">
    <source>
        <dbReference type="PROSITE" id="PS50011"/>
    </source>
</evidence>
<feature type="region of interest" description="Disordered" evidence="1">
    <location>
        <begin position="185"/>
        <end position="229"/>
    </location>
</feature>
<dbReference type="GO" id="GO:0005524">
    <property type="term" value="F:ATP binding"/>
    <property type="evidence" value="ECO:0007669"/>
    <property type="project" value="InterPro"/>
</dbReference>
<dbReference type="SMART" id="SM00220">
    <property type="entry name" value="S_TKc"/>
    <property type="match status" value="1"/>
</dbReference>
<dbReference type="InterPro" id="IPR000719">
    <property type="entry name" value="Prot_kinase_dom"/>
</dbReference>
<name>A0A6G1IFY8_9PLEO</name>
<dbReference type="GO" id="GO:0004672">
    <property type="term" value="F:protein kinase activity"/>
    <property type="evidence" value="ECO:0007669"/>
    <property type="project" value="InterPro"/>
</dbReference>
<dbReference type="SUPFAM" id="SSF56112">
    <property type="entry name" value="Protein kinase-like (PK-like)"/>
    <property type="match status" value="1"/>
</dbReference>
<protein>
    <submittedName>
        <fullName evidence="3">HET-domain-containing protein</fullName>
    </submittedName>
</protein>
<dbReference type="InterPro" id="IPR010730">
    <property type="entry name" value="HET"/>
</dbReference>
<feature type="domain" description="Protein kinase" evidence="2">
    <location>
        <begin position="1"/>
        <end position="398"/>
    </location>
</feature>
<dbReference type="Pfam" id="PF00069">
    <property type="entry name" value="Pkinase"/>
    <property type="match status" value="1"/>
</dbReference>
<reference evidence="3" key="1">
    <citation type="journal article" date="2020" name="Stud. Mycol.">
        <title>101 Dothideomycetes genomes: a test case for predicting lifestyles and emergence of pathogens.</title>
        <authorList>
            <person name="Haridas S."/>
            <person name="Albert R."/>
            <person name="Binder M."/>
            <person name="Bloem J."/>
            <person name="Labutti K."/>
            <person name="Salamov A."/>
            <person name="Andreopoulos B."/>
            <person name="Baker S."/>
            <person name="Barry K."/>
            <person name="Bills G."/>
            <person name="Bluhm B."/>
            <person name="Cannon C."/>
            <person name="Castanera R."/>
            <person name="Culley D."/>
            <person name="Daum C."/>
            <person name="Ezra D."/>
            <person name="Gonzalez J."/>
            <person name="Henrissat B."/>
            <person name="Kuo A."/>
            <person name="Liang C."/>
            <person name="Lipzen A."/>
            <person name="Lutzoni F."/>
            <person name="Magnuson J."/>
            <person name="Mondo S."/>
            <person name="Nolan M."/>
            <person name="Ohm R."/>
            <person name="Pangilinan J."/>
            <person name="Park H.-J."/>
            <person name="Ramirez L."/>
            <person name="Alfaro M."/>
            <person name="Sun H."/>
            <person name="Tritt A."/>
            <person name="Yoshinaga Y."/>
            <person name="Zwiers L.-H."/>
            <person name="Turgeon B."/>
            <person name="Goodwin S."/>
            <person name="Spatafora J."/>
            <person name="Crous P."/>
            <person name="Grigoriev I."/>
        </authorList>
    </citation>
    <scope>NUCLEOTIDE SEQUENCE</scope>
    <source>
        <strain evidence="3">CBS 122367</strain>
    </source>
</reference>
<evidence type="ECO:0000313" key="3">
    <source>
        <dbReference type="EMBL" id="KAF2677147.1"/>
    </source>
</evidence>
<proteinExistence type="predicted"/>
<evidence type="ECO:0000256" key="1">
    <source>
        <dbReference type="SAM" id="MobiDB-lite"/>
    </source>
</evidence>
<dbReference type="EMBL" id="MU005625">
    <property type="protein sequence ID" value="KAF2677147.1"/>
    <property type="molecule type" value="Genomic_DNA"/>
</dbReference>